<keyword evidence="2" id="KW-1185">Reference proteome</keyword>
<dbReference type="Proteomes" id="UP000011717">
    <property type="component" value="Unassembled WGS sequence"/>
</dbReference>
<organism evidence="1 2">
    <name type="scientific">Pacificimonas flava</name>
    <dbReference type="NCBI Taxonomy" id="1234595"/>
    <lineage>
        <taxon>Bacteria</taxon>
        <taxon>Pseudomonadati</taxon>
        <taxon>Pseudomonadota</taxon>
        <taxon>Alphaproteobacteria</taxon>
        <taxon>Sphingomonadales</taxon>
        <taxon>Sphingosinicellaceae</taxon>
        <taxon>Pacificimonas</taxon>
    </lineage>
</organism>
<dbReference type="RefSeq" id="WP_008603658.1">
    <property type="nucleotide sequence ID" value="NZ_AMRV01000012.1"/>
</dbReference>
<reference evidence="1 2" key="1">
    <citation type="journal article" date="2013" name="Genome Announc.">
        <title>Draft Genome Sequence of Strain JLT2015T, Belonging to the Family Sphingomonadaceae of the Alphaproteobacteria.</title>
        <authorList>
            <person name="Tang K."/>
            <person name="Liu K."/>
            <person name="Li S."/>
            <person name="Jiao N."/>
        </authorList>
    </citation>
    <scope>NUCLEOTIDE SEQUENCE [LARGE SCALE GENOMIC DNA]</scope>
    <source>
        <strain evidence="1 2">JLT2015</strain>
    </source>
</reference>
<accession>M2S961</accession>
<dbReference type="EMBL" id="AMRV01000012">
    <property type="protein sequence ID" value="EMD81905.1"/>
    <property type="molecule type" value="Genomic_DNA"/>
</dbReference>
<name>M2S961_9SPHN</name>
<gene>
    <name evidence="1" type="ORF">C725_2694</name>
</gene>
<dbReference type="AlphaFoldDB" id="M2S961"/>
<protein>
    <submittedName>
        <fullName evidence="1">Uncharacterized protein</fullName>
    </submittedName>
</protein>
<evidence type="ECO:0000313" key="1">
    <source>
        <dbReference type="EMBL" id="EMD81905.1"/>
    </source>
</evidence>
<proteinExistence type="predicted"/>
<sequence>MTIILLDRPETGEPFLPRMRRAVTARVHACAAEVDDLVDLDVSRDHAILGGCAVMQYAGLIVTGTACRRPLLFAEGEALGRRTGLDLLLMRFDVQPCGTTFDIRLDANGAWLTNFALWRGRGEMWLVPEAGEEACIKVTQFGLETCLPAPFASSDEREKGMVRAATFPTFKEGF</sequence>
<comment type="caution">
    <text evidence="1">The sequence shown here is derived from an EMBL/GenBank/DDBJ whole genome shotgun (WGS) entry which is preliminary data.</text>
</comment>
<evidence type="ECO:0000313" key="2">
    <source>
        <dbReference type="Proteomes" id="UP000011717"/>
    </source>
</evidence>